<keyword evidence="2" id="KW-1185">Reference proteome</keyword>
<reference evidence="1 2" key="1">
    <citation type="submission" date="2018-04" db="EMBL/GenBank/DDBJ databases">
        <title>Genomic Encyclopedia of Type Strains, Phase IV (KMG-IV): sequencing the most valuable type-strain genomes for metagenomic binning, comparative biology and taxonomic classification.</title>
        <authorList>
            <person name="Goeker M."/>
        </authorList>
    </citation>
    <scope>NUCLEOTIDE SEQUENCE [LARGE SCALE GENOMIC DNA]</scope>
    <source>
        <strain evidence="1 2">DSM 28520</strain>
    </source>
</reference>
<gene>
    <name evidence="1" type="ORF">C7382_1077</name>
</gene>
<evidence type="ECO:0000313" key="2">
    <source>
        <dbReference type="Proteomes" id="UP000245462"/>
    </source>
</evidence>
<accession>A0A2U1FEN9</accession>
<proteinExistence type="predicted"/>
<sequence length="71" mass="8477">MAIGMVYANKVSNFSFCRYWAEKNDFLVRFLCVNTRQILLEMAPFPEKKCAKIFSITCEFYPKLRAIFLYF</sequence>
<dbReference type="AlphaFoldDB" id="A0A2U1FEN9"/>
<comment type="caution">
    <text evidence="1">The sequence shown here is derived from an EMBL/GenBank/DDBJ whole genome shotgun (WGS) entry which is preliminary data.</text>
</comment>
<protein>
    <submittedName>
        <fullName evidence="1">Uncharacterized protein</fullName>
    </submittedName>
</protein>
<organism evidence="1 2">
    <name type="scientific">Porphyromonas loveana</name>
    <dbReference type="NCBI Taxonomy" id="1884669"/>
    <lineage>
        <taxon>Bacteria</taxon>
        <taxon>Pseudomonadati</taxon>
        <taxon>Bacteroidota</taxon>
        <taxon>Bacteroidia</taxon>
        <taxon>Bacteroidales</taxon>
        <taxon>Porphyromonadaceae</taxon>
        <taxon>Porphyromonas</taxon>
    </lineage>
</organism>
<dbReference type="EMBL" id="QEKY01000007">
    <property type="protein sequence ID" value="PVZ10642.1"/>
    <property type="molecule type" value="Genomic_DNA"/>
</dbReference>
<dbReference type="Proteomes" id="UP000245462">
    <property type="component" value="Unassembled WGS sequence"/>
</dbReference>
<name>A0A2U1FEN9_9PORP</name>
<evidence type="ECO:0000313" key="1">
    <source>
        <dbReference type="EMBL" id="PVZ10642.1"/>
    </source>
</evidence>